<dbReference type="SUPFAM" id="SSF81383">
    <property type="entry name" value="F-box domain"/>
    <property type="match status" value="1"/>
</dbReference>
<keyword evidence="3" id="KW-1185">Reference proteome</keyword>
<dbReference type="Gramene" id="TVU07949">
    <property type="protein sequence ID" value="TVU07949"/>
    <property type="gene ID" value="EJB05_41327"/>
</dbReference>
<dbReference type="PANTHER" id="PTHR38926">
    <property type="entry name" value="F-BOX DOMAIN CONTAINING PROTEIN, EXPRESSED"/>
    <property type="match status" value="1"/>
</dbReference>
<name>A0A5J9T9E9_9POAL</name>
<dbReference type="AlphaFoldDB" id="A0A5J9T9E9"/>
<dbReference type="OrthoDB" id="688218at2759"/>
<dbReference type="SUPFAM" id="SSF52047">
    <property type="entry name" value="RNI-like"/>
    <property type="match status" value="1"/>
</dbReference>
<sequence>MKSRAKKRKALLDVLHSWRRRHLRRRRKARPPRPPERKTTRNWAALPYDVQWAIVIRLPHVDILRSAGLVCHAWRRLALDEAALWRLVDIAADADNERGDVPAARLAMARAAVDRSAGQCESFRGPADCHFLVYLAKRAPALRSLDVTSGFDLAPRFVPRVIEKLPMLERLVLSRGQISTSALRALVDYCPRLELLDAGDCFMPEVMGSRLRARVERTVKVLKMPRKSPSCCGSCARRAARIAEEEDD</sequence>
<dbReference type="PANTHER" id="PTHR38926:SF69">
    <property type="entry name" value="F-BOX DOMAIN-CONTAINING PROTEIN"/>
    <property type="match status" value="1"/>
</dbReference>
<proteinExistence type="predicted"/>
<evidence type="ECO:0000313" key="2">
    <source>
        <dbReference type="EMBL" id="TVU07949.1"/>
    </source>
</evidence>
<dbReference type="Pfam" id="PF12937">
    <property type="entry name" value="F-box-like"/>
    <property type="match status" value="1"/>
</dbReference>
<dbReference type="Proteomes" id="UP000324897">
    <property type="component" value="Chromosome 3"/>
</dbReference>
<feature type="non-terminal residue" evidence="2">
    <location>
        <position position="1"/>
    </location>
</feature>
<evidence type="ECO:0000313" key="3">
    <source>
        <dbReference type="Proteomes" id="UP000324897"/>
    </source>
</evidence>
<protein>
    <recommendedName>
        <fullName evidence="1">F-box domain-containing protein</fullName>
    </recommendedName>
</protein>
<comment type="caution">
    <text evidence="2">The sequence shown here is derived from an EMBL/GenBank/DDBJ whole genome shotgun (WGS) entry which is preliminary data.</text>
</comment>
<feature type="domain" description="F-box" evidence="1">
    <location>
        <begin position="40"/>
        <end position="88"/>
    </location>
</feature>
<accession>A0A5J9T9E9</accession>
<evidence type="ECO:0000259" key="1">
    <source>
        <dbReference type="PROSITE" id="PS50181"/>
    </source>
</evidence>
<dbReference type="InterPro" id="IPR001810">
    <property type="entry name" value="F-box_dom"/>
</dbReference>
<dbReference type="InterPro" id="IPR032675">
    <property type="entry name" value="LRR_dom_sf"/>
</dbReference>
<organism evidence="2 3">
    <name type="scientific">Eragrostis curvula</name>
    <name type="common">weeping love grass</name>
    <dbReference type="NCBI Taxonomy" id="38414"/>
    <lineage>
        <taxon>Eukaryota</taxon>
        <taxon>Viridiplantae</taxon>
        <taxon>Streptophyta</taxon>
        <taxon>Embryophyta</taxon>
        <taxon>Tracheophyta</taxon>
        <taxon>Spermatophyta</taxon>
        <taxon>Magnoliopsida</taxon>
        <taxon>Liliopsida</taxon>
        <taxon>Poales</taxon>
        <taxon>Poaceae</taxon>
        <taxon>PACMAD clade</taxon>
        <taxon>Chloridoideae</taxon>
        <taxon>Eragrostideae</taxon>
        <taxon>Eragrostidinae</taxon>
        <taxon>Eragrostis</taxon>
    </lineage>
</organism>
<dbReference type="InterPro" id="IPR036047">
    <property type="entry name" value="F-box-like_dom_sf"/>
</dbReference>
<dbReference type="PROSITE" id="PS50181">
    <property type="entry name" value="FBOX"/>
    <property type="match status" value="1"/>
</dbReference>
<dbReference type="EMBL" id="RWGY01000039">
    <property type="protein sequence ID" value="TVU07949.1"/>
    <property type="molecule type" value="Genomic_DNA"/>
</dbReference>
<gene>
    <name evidence="2" type="ORF">EJB05_41327</name>
</gene>
<dbReference type="Gene3D" id="3.80.10.10">
    <property type="entry name" value="Ribonuclease Inhibitor"/>
    <property type="match status" value="1"/>
</dbReference>
<reference evidence="2 3" key="1">
    <citation type="journal article" date="2019" name="Sci. Rep.">
        <title>A high-quality genome of Eragrostis curvula grass provides insights into Poaceae evolution and supports new strategies to enhance forage quality.</title>
        <authorList>
            <person name="Carballo J."/>
            <person name="Santos B.A.C.M."/>
            <person name="Zappacosta D."/>
            <person name="Garbus I."/>
            <person name="Selva J.P."/>
            <person name="Gallo C.A."/>
            <person name="Diaz A."/>
            <person name="Albertini E."/>
            <person name="Caccamo M."/>
            <person name="Echenique V."/>
        </authorList>
    </citation>
    <scope>NUCLEOTIDE SEQUENCE [LARGE SCALE GENOMIC DNA]</scope>
    <source>
        <strain evidence="3">cv. Victoria</strain>
        <tissue evidence="2">Leaf</tissue>
    </source>
</reference>
<dbReference type="Gene3D" id="1.20.1280.50">
    <property type="match status" value="1"/>
</dbReference>